<keyword evidence="2 4" id="KW-0819">tRNA processing</keyword>
<dbReference type="InterPro" id="IPR020094">
    <property type="entry name" value="TruA/RsuA/RluB/E/F_N"/>
</dbReference>
<dbReference type="PANTHER" id="PTHR11142:SF0">
    <property type="entry name" value="TRNA PSEUDOURIDINE SYNTHASE-LIKE 1"/>
    <property type="match status" value="1"/>
</dbReference>
<dbReference type="PIRSF" id="PIRSF001430">
    <property type="entry name" value="tRNA_psdUrid_synth"/>
    <property type="match status" value="1"/>
</dbReference>
<comment type="function">
    <text evidence="4">Formation of pseudouridine at positions 38, 39 and 40 in the anticodon stem and loop of transfer RNAs.</text>
</comment>
<evidence type="ECO:0000256" key="2">
    <source>
        <dbReference type="ARBA" id="ARBA00022694"/>
    </source>
</evidence>
<dbReference type="EC" id="5.4.99.12" evidence="4"/>
<dbReference type="InterPro" id="IPR020103">
    <property type="entry name" value="PsdUridine_synth_cat_dom_sf"/>
</dbReference>
<feature type="domain" description="Pseudouridine synthase I TruA alpha/beta" evidence="6">
    <location>
        <begin position="145"/>
        <end position="249"/>
    </location>
</feature>
<comment type="catalytic activity">
    <reaction evidence="4 5">
        <text>uridine(38/39/40) in tRNA = pseudouridine(38/39/40) in tRNA</text>
        <dbReference type="Rhea" id="RHEA:22376"/>
        <dbReference type="Rhea" id="RHEA-COMP:10085"/>
        <dbReference type="Rhea" id="RHEA-COMP:10087"/>
        <dbReference type="ChEBI" id="CHEBI:65314"/>
        <dbReference type="ChEBI" id="CHEBI:65315"/>
        <dbReference type="EC" id="5.4.99.12"/>
    </reaction>
</comment>
<dbReference type="SUPFAM" id="SSF55120">
    <property type="entry name" value="Pseudouridine synthase"/>
    <property type="match status" value="1"/>
</dbReference>
<dbReference type="RefSeq" id="WP_345719915.1">
    <property type="nucleotide sequence ID" value="NZ_BAABRU010000001.1"/>
</dbReference>
<comment type="caution">
    <text evidence="7">The sequence shown here is derived from an EMBL/GenBank/DDBJ whole genome shotgun (WGS) entry which is preliminary data.</text>
</comment>
<evidence type="ECO:0000256" key="3">
    <source>
        <dbReference type="ARBA" id="ARBA00023235"/>
    </source>
</evidence>
<dbReference type="CDD" id="cd02570">
    <property type="entry name" value="PseudoU_synth_EcTruA"/>
    <property type="match status" value="1"/>
</dbReference>
<dbReference type="InterPro" id="IPR001406">
    <property type="entry name" value="PsdUridine_synth_TruA"/>
</dbReference>
<protein>
    <recommendedName>
        <fullName evidence="4">tRNA pseudouridine synthase A</fullName>
        <ecNumber evidence="4">5.4.99.12</ecNumber>
    </recommendedName>
    <alternativeName>
        <fullName evidence="4">tRNA pseudouridine(38-40) synthase</fullName>
    </alternativeName>
    <alternativeName>
        <fullName evidence="4">tRNA pseudouridylate synthase I</fullName>
    </alternativeName>
    <alternativeName>
        <fullName evidence="4">tRNA-uridine isomerase I</fullName>
    </alternativeName>
</protein>
<comment type="caution">
    <text evidence="4">Lacks conserved residue(s) required for the propagation of feature annotation.</text>
</comment>
<evidence type="ECO:0000256" key="5">
    <source>
        <dbReference type="RuleBase" id="RU003792"/>
    </source>
</evidence>
<dbReference type="Pfam" id="PF01416">
    <property type="entry name" value="PseudoU_synth_1"/>
    <property type="match status" value="2"/>
</dbReference>
<dbReference type="InterPro" id="IPR020097">
    <property type="entry name" value="PsdUridine_synth_TruA_a/b_dom"/>
</dbReference>
<sequence length="272" mass="29826">MSRTLALCFEYLGTAFCGSQWQPGGRSVQTELETAWQRLTSETGRWIFAGRTDVGVHALAQVAHIVSDTSRSLDTIAKAINAITPPDISVHEAWEMPTGFHSRFSARQRTYRYVLDSAPAPSATLSGRVLRLDHQLDWAAMQAALDTLIGTHDFAAFAGAGHEGSTTRTCMLAQLRPAEWLGRPVTVLHLQANAFLKHMVRNIVGTLLMVGDGKLSLEAWQAIIASRDRRNAGPTAPPQGLYLESIGYDPALQPLATSSRWDGTTYFRTYQG</sequence>
<accession>A0ABP9WSZ5</accession>
<proteinExistence type="inferred from homology"/>
<dbReference type="Proteomes" id="UP001428290">
    <property type="component" value="Unassembled WGS sequence"/>
</dbReference>
<name>A0ABP9WSZ5_9CHLR</name>
<dbReference type="InterPro" id="IPR020095">
    <property type="entry name" value="PsdUridine_synth_TruA_C"/>
</dbReference>
<evidence type="ECO:0000259" key="6">
    <source>
        <dbReference type="Pfam" id="PF01416"/>
    </source>
</evidence>
<organism evidence="7 8">
    <name type="scientific">Herpetosiphon gulosus</name>
    <dbReference type="NCBI Taxonomy" id="1973496"/>
    <lineage>
        <taxon>Bacteria</taxon>
        <taxon>Bacillati</taxon>
        <taxon>Chloroflexota</taxon>
        <taxon>Chloroflexia</taxon>
        <taxon>Herpetosiphonales</taxon>
        <taxon>Herpetosiphonaceae</taxon>
        <taxon>Herpetosiphon</taxon>
    </lineage>
</organism>
<evidence type="ECO:0000256" key="1">
    <source>
        <dbReference type="ARBA" id="ARBA00009375"/>
    </source>
</evidence>
<gene>
    <name evidence="4 7" type="primary">truA</name>
    <name evidence="7" type="ORF">Hgul01_00031</name>
</gene>
<comment type="subunit">
    <text evidence="4">Homodimer.</text>
</comment>
<dbReference type="Gene3D" id="3.30.70.580">
    <property type="entry name" value="Pseudouridine synthase I, catalytic domain, N-terminal subdomain"/>
    <property type="match status" value="1"/>
</dbReference>
<reference evidence="7 8" key="1">
    <citation type="submission" date="2024-02" db="EMBL/GenBank/DDBJ databases">
        <title>Herpetosiphon gulosus NBRC 112829.</title>
        <authorList>
            <person name="Ichikawa N."/>
            <person name="Katano-Makiyama Y."/>
            <person name="Hidaka K."/>
        </authorList>
    </citation>
    <scope>NUCLEOTIDE SEQUENCE [LARGE SCALE GENOMIC DNA]</scope>
    <source>
        <strain evidence="7 8">NBRC 112829</strain>
    </source>
</reference>
<evidence type="ECO:0000313" key="8">
    <source>
        <dbReference type="Proteomes" id="UP001428290"/>
    </source>
</evidence>
<evidence type="ECO:0000313" key="7">
    <source>
        <dbReference type="EMBL" id="GAA5526259.1"/>
    </source>
</evidence>
<feature type="domain" description="Pseudouridine synthase I TruA alpha/beta" evidence="6">
    <location>
        <begin position="8"/>
        <end position="104"/>
    </location>
</feature>
<dbReference type="HAMAP" id="MF_00171">
    <property type="entry name" value="TruA"/>
    <property type="match status" value="1"/>
</dbReference>
<comment type="similarity">
    <text evidence="1 4 5">Belongs to the tRNA pseudouridine synthase TruA family.</text>
</comment>
<dbReference type="PANTHER" id="PTHR11142">
    <property type="entry name" value="PSEUDOURIDYLATE SYNTHASE"/>
    <property type="match status" value="1"/>
</dbReference>
<keyword evidence="8" id="KW-1185">Reference proteome</keyword>
<feature type="binding site" evidence="4">
    <location>
        <position position="111"/>
    </location>
    <ligand>
        <name>substrate</name>
    </ligand>
</feature>
<keyword evidence="3 4" id="KW-0413">Isomerase</keyword>
<dbReference type="Gene3D" id="3.30.70.660">
    <property type="entry name" value="Pseudouridine synthase I, catalytic domain, C-terminal subdomain"/>
    <property type="match status" value="1"/>
</dbReference>
<dbReference type="NCBIfam" id="TIGR00071">
    <property type="entry name" value="hisT_truA"/>
    <property type="match status" value="1"/>
</dbReference>
<feature type="active site" description="Nucleophile" evidence="4">
    <location>
        <position position="53"/>
    </location>
</feature>
<evidence type="ECO:0000256" key="4">
    <source>
        <dbReference type="HAMAP-Rule" id="MF_00171"/>
    </source>
</evidence>
<dbReference type="EMBL" id="BAABRU010000001">
    <property type="protein sequence ID" value="GAA5526259.1"/>
    <property type="molecule type" value="Genomic_DNA"/>
</dbReference>